<organism evidence="1 2">
    <name type="scientific">Macrococcoides canis</name>
    <dbReference type="NCBI Taxonomy" id="1855823"/>
    <lineage>
        <taxon>Bacteria</taxon>
        <taxon>Bacillati</taxon>
        <taxon>Bacillota</taxon>
        <taxon>Bacilli</taxon>
        <taxon>Bacillales</taxon>
        <taxon>Staphylococcaceae</taxon>
        <taxon>Macrococcoides</taxon>
    </lineage>
</organism>
<dbReference type="SUPFAM" id="SSF55961">
    <property type="entry name" value="Bet v1-like"/>
    <property type="match status" value="1"/>
</dbReference>
<dbReference type="InterPro" id="IPR023393">
    <property type="entry name" value="START-like_dom_sf"/>
</dbReference>
<accession>A0A1W7A921</accession>
<dbReference type="CDD" id="cd07812">
    <property type="entry name" value="SRPBCC"/>
    <property type="match status" value="1"/>
</dbReference>
<keyword evidence="2" id="KW-1185">Reference proteome</keyword>
<evidence type="ECO:0008006" key="3">
    <source>
        <dbReference type="Google" id="ProtNLM"/>
    </source>
</evidence>
<dbReference type="STRING" id="1855823.MCCS_04480"/>
<evidence type="ECO:0000313" key="1">
    <source>
        <dbReference type="EMBL" id="ARQ06112.1"/>
    </source>
</evidence>
<dbReference type="Gene3D" id="3.30.530.20">
    <property type="match status" value="1"/>
</dbReference>
<reference evidence="1 2" key="1">
    <citation type="journal article" date="2017" name="Int. J. Syst. Evol. Microbiol.">
        <title>Macrococcus canis sp. nov., a skin bacterium associated with infections in dogs.</title>
        <authorList>
            <person name="Gobeli Brawand S."/>
            <person name="Cotting K."/>
            <person name="Gomez-Sanz E."/>
            <person name="Collaud A."/>
            <person name="Thomann A."/>
            <person name="Brodard I."/>
            <person name="Rodriguez-Campos S."/>
            <person name="Strauss C."/>
            <person name="Perreten V."/>
        </authorList>
    </citation>
    <scope>NUCLEOTIDE SEQUENCE [LARGE SCALE GENOMIC DNA]</scope>
    <source>
        <strain evidence="1 2">KM45013</strain>
    </source>
</reference>
<dbReference type="KEGG" id="mcak:MCCS_04480"/>
<protein>
    <recommendedName>
        <fullName evidence="3">SRPBCC family protein</fullName>
    </recommendedName>
</protein>
<dbReference type="RefSeq" id="WP_086041798.1">
    <property type="nucleotide sequence ID" value="NZ_CBCRZA010000003.1"/>
</dbReference>
<dbReference type="GeneID" id="35294592"/>
<name>A0A1W7A921_9STAP</name>
<gene>
    <name evidence="1" type="ORF">MCCS_04480</name>
</gene>
<sequence length="152" mass="17824">MLTWKETIIIPANIETIWQLFDIDQMQRIMPQVIDMRVIDKKPGVVGSTYEQTYKEGKRIMKYIVTDLEHEDTPSRKHNRSGFKLANMFAIEADYVLERINDHETCFTYSGQNEGINLLGKIMLKVMPKKQNDKVVQSFMERVYTEATKEQS</sequence>
<evidence type="ECO:0000313" key="2">
    <source>
        <dbReference type="Proteomes" id="UP000194154"/>
    </source>
</evidence>
<dbReference type="EMBL" id="CP021059">
    <property type="protein sequence ID" value="ARQ06112.1"/>
    <property type="molecule type" value="Genomic_DNA"/>
</dbReference>
<dbReference type="Proteomes" id="UP000194154">
    <property type="component" value="Chromosome"/>
</dbReference>
<dbReference type="AlphaFoldDB" id="A0A1W7A921"/>
<proteinExistence type="predicted"/>
<dbReference type="OrthoDB" id="2360771at2"/>